<dbReference type="Gene3D" id="3.30.450.20">
    <property type="entry name" value="PAS domain"/>
    <property type="match status" value="1"/>
</dbReference>
<dbReference type="InterPro" id="IPR003661">
    <property type="entry name" value="HisK_dim/P_dom"/>
</dbReference>
<dbReference type="InterPro" id="IPR036890">
    <property type="entry name" value="HATPase_C_sf"/>
</dbReference>
<protein>
    <recommendedName>
        <fullName evidence="2">histidine kinase</fullName>
        <ecNumber evidence="2">2.7.13.3</ecNumber>
    </recommendedName>
</protein>
<dbReference type="EMBL" id="VDMN01000001">
    <property type="protein sequence ID" value="TNM65259.1"/>
    <property type="molecule type" value="Genomic_DNA"/>
</dbReference>
<gene>
    <name evidence="9" type="ORF">FHP24_02970</name>
</gene>
<dbReference type="InterPro" id="IPR036097">
    <property type="entry name" value="HisK_dim/P_sf"/>
</dbReference>
<dbReference type="InterPro" id="IPR001789">
    <property type="entry name" value="Sig_transdc_resp-reg_receiver"/>
</dbReference>
<evidence type="ECO:0000313" key="10">
    <source>
        <dbReference type="Proteomes" id="UP000311605"/>
    </source>
</evidence>
<keyword evidence="5" id="KW-0175">Coiled coil</keyword>
<dbReference type="PROSITE" id="PS50110">
    <property type="entry name" value="RESPONSE_REGULATORY"/>
    <property type="match status" value="1"/>
</dbReference>
<dbReference type="PROSITE" id="PS50109">
    <property type="entry name" value="HIS_KIN"/>
    <property type="match status" value="1"/>
</dbReference>
<dbReference type="Gene3D" id="3.30.565.10">
    <property type="entry name" value="Histidine kinase-like ATPase, C-terminal domain"/>
    <property type="match status" value="1"/>
</dbReference>
<dbReference type="SUPFAM" id="SSF47384">
    <property type="entry name" value="Homodimeric domain of signal transducing histidine kinase"/>
    <property type="match status" value="1"/>
</dbReference>
<reference evidence="9 10" key="1">
    <citation type="submission" date="2019-06" db="EMBL/GenBank/DDBJ databases">
        <title>The draft genome of Rhizobium smilacinae PTYR-5.</title>
        <authorList>
            <person name="Liu L."/>
            <person name="Li L."/>
            <person name="Zhang X."/>
        </authorList>
    </citation>
    <scope>NUCLEOTIDE SEQUENCE [LARGE SCALE GENOMIC DNA]</scope>
    <source>
        <strain evidence="9 10">PTYR-5</strain>
    </source>
</reference>
<comment type="catalytic activity">
    <reaction evidence="1">
        <text>ATP + protein L-histidine = ADP + protein N-phospho-L-histidine.</text>
        <dbReference type="EC" id="2.7.13.3"/>
    </reaction>
</comment>
<evidence type="ECO:0000256" key="4">
    <source>
        <dbReference type="PROSITE-ProRule" id="PRU00169"/>
    </source>
</evidence>
<name>A0A5C4XPT4_9HYPH</name>
<evidence type="ECO:0000256" key="5">
    <source>
        <dbReference type="SAM" id="Coils"/>
    </source>
</evidence>
<dbReference type="SUPFAM" id="SSF52172">
    <property type="entry name" value="CheY-like"/>
    <property type="match status" value="1"/>
</dbReference>
<organism evidence="9 10">
    <name type="scientific">Aliirhizobium smilacinae</name>
    <dbReference type="NCBI Taxonomy" id="1395944"/>
    <lineage>
        <taxon>Bacteria</taxon>
        <taxon>Pseudomonadati</taxon>
        <taxon>Pseudomonadota</taxon>
        <taxon>Alphaproteobacteria</taxon>
        <taxon>Hyphomicrobiales</taxon>
        <taxon>Rhizobiaceae</taxon>
        <taxon>Aliirhizobium</taxon>
    </lineage>
</organism>
<evidence type="ECO:0000313" key="9">
    <source>
        <dbReference type="EMBL" id="TNM65259.1"/>
    </source>
</evidence>
<feature type="domain" description="Histidine kinase" evidence="6">
    <location>
        <begin position="205"/>
        <end position="421"/>
    </location>
</feature>
<dbReference type="Gene3D" id="1.10.287.130">
    <property type="match status" value="1"/>
</dbReference>
<dbReference type="SMART" id="SM00448">
    <property type="entry name" value="REC"/>
    <property type="match status" value="1"/>
</dbReference>
<comment type="caution">
    <text evidence="9">The sequence shown here is derived from an EMBL/GenBank/DDBJ whole genome shotgun (WGS) entry which is preliminary data.</text>
</comment>
<dbReference type="Pfam" id="PF00072">
    <property type="entry name" value="Response_reg"/>
    <property type="match status" value="1"/>
</dbReference>
<dbReference type="OrthoDB" id="9796100at2"/>
<accession>A0A5C4XPT4</accession>
<dbReference type="SUPFAM" id="SSF55785">
    <property type="entry name" value="PYP-like sensor domain (PAS domain)"/>
    <property type="match status" value="1"/>
</dbReference>
<feature type="domain" description="PAC" evidence="8">
    <location>
        <begin position="119"/>
        <end position="171"/>
    </location>
</feature>
<evidence type="ECO:0000259" key="8">
    <source>
        <dbReference type="PROSITE" id="PS50113"/>
    </source>
</evidence>
<dbReference type="PANTHER" id="PTHR43065">
    <property type="entry name" value="SENSOR HISTIDINE KINASE"/>
    <property type="match status" value="1"/>
</dbReference>
<feature type="modified residue" description="4-aspartylphosphate" evidence="4">
    <location>
        <position position="496"/>
    </location>
</feature>
<dbReference type="Pfam" id="PF02518">
    <property type="entry name" value="HATPase_c"/>
    <property type="match status" value="1"/>
</dbReference>
<dbReference type="Gene3D" id="3.40.50.2300">
    <property type="match status" value="1"/>
</dbReference>
<evidence type="ECO:0000256" key="3">
    <source>
        <dbReference type="ARBA" id="ARBA00022553"/>
    </source>
</evidence>
<dbReference type="PANTHER" id="PTHR43065:SF49">
    <property type="entry name" value="HISTIDINE KINASE"/>
    <property type="match status" value="1"/>
</dbReference>
<dbReference type="InterPro" id="IPR000700">
    <property type="entry name" value="PAS-assoc_C"/>
</dbReference>
<dbReference type="PRINTS" id="PR00344">
    <property type="entry name" value="BCTRLSENSOR"/>
</dbReference>
<dbReference type="InterPro" id="IPR003594">
    <property type="entry name" value="HATPase_dom"/>
</dbReference>
<evidence type="ECO:0000259" key="6">
    <source>
        <dbReference type="PROSITE" id="PS50109"/>
    </source>
</evidence>
<evidence type="ECO:0000256" key="1">
    <source>
        <dbReference type="ARBA" id="ARBA00000085"/>
    </source>
</evidence>
<keyword evidence="10" id="KW-1185">Reference proteome</keyword>
<dbReference type="GO" id="GO:0000155">
    <property type="term" value="F:phosphorelay sensor kinase activity"/>
    <property type="evidence" value="ECO:0007669"/>
    <property type="project" value="InterPro"/>
</dbReference>
<dbReference type="InterPro" id="IPR005467">
    <property type="entry name" value="His_kinase_dom"/>
</dbReference>
<feature type="coiled-coil region" evidence="5">
    <location>
        <begin position="3"/>
        <end position="30"/>
    </location>
</feature>
<dbReference type="SMART" id="SM00388">
    <property type="entry name" value="HisKA"/>
    <property type="match status" value="1"/>
</dbReference>
<proteinExistence type="predicted"/>
<keyword evidence="3 4" id="KW-0597">Phosphoprotein</keyword>
<dbReference type="SUPFAM" id="SSF55874">
    <property type="entry name" value="ATPase domain of HSP90 chaperone/DNA topoisomerase II/histidine kinase"/>
    <property type="match status" value="1"/>
</dbReference>
<dbReference type="Proteomes" id="UP000311605">
    <property type="component" value="Unassembled WGS sequence"/>
</dbReference>
<dbReference type="PROSITE" id="PS50113">
    <property type="entry name" value="PAC"/>
    <property type="match status" value="1"/>
</dbReference>
<feature type="domain" description="Response regulatory" evidence="7">
    <location>
        <begin position="446"/>
        <end position="560"/>
    </location>
</feature>
<dbReference type="Pfam" id="PF00512">
    <property type="entry name" value="HisKA"/>
    <property type="match status" value="1"/>
</dbReference>
<dbReference type="RefSeq" id="WP_139672624.1">
    <property type="nucleotide sequence ID" value="NZ_VDMN01000001.1"/>
</dbReference>
<dbReference type="InterPro" id="IPR004358">
    <property type="entry name" value="Sig_transdc_His_kin-like_C"/>
</dbReference>
<dbReference type="CDD" id="cd00082">
    <property type="entry name" value="HisKA"/>
    <property type="match status" value="1"/>
</dbReference>
<dbReference type="InterPro" id="IPR011006">
    <property type="entry name" value="CheY-like_superfamily"/>
</dbReference>
<evidence type="ECO:0000256" key="2">
    <source>
        <dbReference type="ARBA" id="ARBA00012438"/>
    </source>
</evidence>
<dbReference type="EC" id="2.7.13.3" evidence="2"/>
<dbReference type="InterPro" id="IPR035965">
    <property type="entry name" value="PAS-like_dom_sf"/>
</dbReference>
<dbReference type="SMART" id="SM00387">
    <property type="entry name" value="HATPase_c"/>
    <property type="match status" value="1"/>
</dbReference>
<dbReference type="AlphaFoldDB" id="A0A5C4XPT4"/>
<evidence type="ECO:0000259" key="7">
    <source>
        <dbReference type="PROSITE" id="PS50110"/>
    </source>
</evidence>
<sequence>MTEDELKHDNAALRERLREAEETLEAIRSGDVDAVVVSGIDGIPQVYALETADQTYRVLVEEMQEGALTMSLHDQILYCNRRLASIVDDDMSHVVGGSLTRFILPAEREKFGRTMRGVGKSEFTICTRNGVLTPAHFSFSKLNGAGGEADTLSCIVTDLTDQKRAGKALEDAHARLLQEVRERERTEAMLRQSQKMEALGQLTGGVAHDFNNLLMAISGGLNMLDRQPDEARLKRLKDGMRQAVERGAGLTKQLLSFSRTKALDAEVVNINRQVTGMRELLDRSLGGSIVVETEFTEDAWPVRIDAGEFELVILNLCVNARDAMADGGTISISARNLASFTDGDLSGDFVSVTVTDSGTGMSEATIARAFEPFFTTKDIGKGSGLGLAQAYGFAHSSGGTLRIESRLGQGTTIELLLPRSFESLRTPEILASPTSPGAAGLRALGRVLLVEDDDTVAEVTGEMLGEIGFEVRRVSNAQQALAALDGTETFTLVFSDVMMPGGMNGIQLVETIMQRKHDAAVLLTSGYAPRFAEKAGLLNIEILAKPFDLQQLEHSVLAAIK</sequence>